<reference evidence="6" key="1">
    <citation type="submission" date="2025-08" db="UniProtKB">
        <authorList>
            <consortium name="RefSeq"/>
        </authorList>
    </citation>
    <scope>IDENTIFICATION</scope>
    <source>
        <tissue evidence="6">Whole Larva</tissue>
    </source>
</reference>
<name>A0ABM1MAX9_NICVS</name>
<accession>A0ABM1MAX9</accession>
<evidence type="ECO:0000313" key="5">
    <source>
        <dbReference type="Proteomes" id="UP000695000"/>
    </source>
</evidence>
<evidence type="ECO:0000256" key="1">
    <source>
        <dbReference type="ARBA" id="ARBA00012647"/>
    </source>
</evidence>
<evidence type="ECO:0000256" key="3">
    <source>
        <dbReference type="RuleBase" id="RU003946"/>
    </source>
</evidence>
<dbReference type="EC" id="3.1.3.1" evidence="1"/>
<protein>
    <recommendedName>
        <fullName evidence="1">alkaline phosphatase</fullName>
        <ecNumber evidence="1">3.1.3.1</ecNumber>
    </recommendedName>
</protein>
<dbReference type="GeneID" id="108559099"/>
<feature type="signal peptide" evidence="4">
    <location>
        <begin position="1"/>
        <end position="28"/>
    </location>
</feature>
<organism evidence="5 6">
    <name type="scientific">Nicrophorus vespilloides</name>
    <name type="common">Boreal carrion beetle</name>
    <dbReference type="NCBI Taxonomy" id="110193"/>
    <lineage>
        <taxon>Eukaryota</taxon>
        <taxon>Metazoa</taxon>
        <taxon>Ecdysozoa</taxon>
        <taxon>Arthropoda</taxon>
        <taxon>Hexapoda</taxon>
        <taxon>Insecta</taxon>
        <taxon>Pterygota</taxon>
        <taxon>Neoptera</taxon>
        <taxon>Endopterygota</taxon>
        <taxon>Coleoptera</taxon>
        <taxon>Polyphaga</taxon>
        <taxon>Staphyliniformia</taxon>
        <taxon>Silphidae</taxon>
        <taxon>Nicrophorinae</taxon>
        <taxon>Nicrophorus</taxon>
    </lineage>
</organism>
<dbReference type="SUPFAM" id="SSF53649">
    <property type="entry name" value="Alkaline phosphatase-like"/>
    <property type="match status" value="1"/>
</dbReference>
<dbReference type="PANTHER" id="PTHR11596">
    <property type="entry name" value="ALKALINE PHOSPHATASE"/>
    <property type="match status" value="1"/>
</dbReference>
<gene>
    <name evidence="6" type="primary">LOC108559099</name>
</gene>
<dbReference type="Proteomes" id="UP000695000">
    <property type="component" value="Unplaced"/>
</dbReference>
<proteinExistence type="inferred from homology"/>
<dbReference type="InterPro" id="IPR017850">
    <property type="entry name" value="Alkaline_phosphatase_core_sf"/>
</dbReference>
<dbReference type="CDD" id="cd16012">
    <property type="entry name" value="ALP"/>
    <property type="match status" value="1"/>
</dbReference>
<evidence type="ECO:0000313" key="6">
    <source>
        <dbReference type="RefSeq" id="XP_017771729.1"/>
    </source>
</evidence>
<dbReference type="Gene3D" id="3.40.720.10">
    <property type="entry name" value="Alkaline Phosphatase, subunit A"/>
    <property type="match status" value="1"/>
</dbReference>
<feature type="chain" id="PRO_5047475038" description="alkaline phosphatase" evidence="4">
    <location>
        <begin position="29"/>
        <end position="539"/>
    </location>
</feature>
<dbReference type="InterPro" id="IPR001952">
    <property type="entry name" value="Alkaline_phosphatase"/>
</dbReference>
<dbReference type="RefSeq" id="XP_017771729.1">
    <property type="nucleotide sequence ID" value="XM_017916240.1"/>
</dbReference>
<keyword evidence="5" id="KW-1185">Reference proteome</keyword>
<dbReference type="PANTHER" id="PTHR11596:SF5">
    <property type="entry name" value="ALKALINE PHOSPHATASE"/>
    <property type="match status" value="1"/>
</dbReference>
<evidence type="ECO:0000256" key="4">
    <source>
        <dbReference type="SAM" id="SignalP"/>
    </source>
</evidence>
<keyword evidence="2" id="KW-0597">Phosphoprotein</keyword>
<keyword evidence="4" id="KW-0732">Signal</keyword>
<dbReference type="SMART" id="SM00098">
    <property type="entry name" value="alkPPc"/>
    <property type="match status" value="1"/>
</dbReference>
<sequence>MSSSPSPSSSSRWTSCLILLQVLNLAIAATQSADHVTEDHRYWLDLGREDILRALSEQRNTGIAKNVILFVGDGMGLSTVTAARIYGKTERGRLAFENFPNIGTLKTYSADKIVPDSCSTATALFSGIKANQKTSGVDYRVVVDDCEASLKPENTIDSMFVWAKEAGKSTGFVTTTRVTHATPSALYAHTSNRNWECEDKIPKNAAACKDIARQLVEDLPGRDINVIMGGGRQNLQSNVVGSDADPIDPWSCYSKDGRDLIADWTADKNVRNFKHRVVQNNEELAGVDHSEEFLLGVFANGHLKMEHERDQGPKGMPSLRNMTEAAIKNLMKNPDGFLLMVEGGLIDFAHHRGHAKQALSETMAFNDAIERALELTKAKASETLIIVTSDHSHPLVISGYADRSVPITGIAQNSKFDGVPYTTLLYGTGGPDNYKFFVNQSSVARENPALVNTDDINYAQQAAILTDEVAHEGSDVLVYATGPMAHLFHSVHEQTYVAHVISYASGIGPQSGRNDGHRSSISHHVIAAVLLIPLWSLTG</sequence>
<comment type="similarity">
    <text evidence="3">Belongs to the alkaline phosphatase family.</text>
</comment>
<dbReference type="Pfam" id="PF00245">
    <property type="entry name" value="Alk_phosphatase"/>
    <property type="match status" value="1"/>
</dbReference>
<evidence type="ECO:0000256" key="2">
    <source>
        <dbReference type="ARBA" id="ARBA00022553"/>
    </source>
</evidence>
<dbReference type="PRINTS" id="PR00113">
    <property type="entry name" value="ALKPHPHTASE"/>
</dbReference>